<keyword evidence="5" id="KW-0571">Peptide transport</keyword>
<evidence type="ECO:0000313" key="11">
    <source>
        <dbReference type="Proteomes" id="UP000242450"/>
    </source>
</evidence>
<dbReference type="Pfam" id="PF00854">
    <property type="entry name" value="PTR2"/>
    <property type="match status" value="1"/>
</dbReference>
<evidence type="ECO:0000256" key="1">
    <source>
        <dbReference type="ARBA" id="ARBA00004141"/>
    </source>
</evidence>
<evidence type="ECO:0000256" key="3">
    <source>
        <dbReference type="ARBA" id="ARBA00022692"/>
    </source>
</evidence>
<dbReference type="InterPro" id="IPR000109">
    <property type="entry name" value="POT_fam"/>
</dbReference>
<feature type="transmembrane region" description="Helical" evidence="9">
    <location>
        <begin position="12"/>
        <end position="33"/>
    </location>
</feature>
<dbReference type="EMBL" id="MKHE01000002">
    <property type="protein sequence ID" value="OWK17436.1"/>
    <property type="molecule type" value="Genomic_DNA"/>
</dbReference>
<keyword evidence="7 9" id="KW-0472">Membrane</keyword>
<feature type="transmembrane region" description="Helical" evidence="9">
    <location>
        <begin position="39"/>
        <end position="60"/>
    </location>
</feature>
<keyword evidence="4" id="KW-0769">Symport</keyword>
<dbReference type="GO" id="GO:0015293">
    <property type="term" value="F:symporter activity"/>
    <property type="evidence" value="ECO:0007669"/>
    <property type="project" value="UniProtKB-KW"/>
</dbReference>
<protein>
    <recommendedName>
        <fullName evidence="12">SLC15A3</fullName>
    </recommendedName>
</protein>
<dbReference type="Gene3D" id="1.20.1250.20">
    <property type="entry name" value="MFS general substrate transporter like domains"/>
    <property type="match status" value="1"/>
</dbReference>
<keyword evidence="5" id="KW-0653">Protein transport</keyword>
<feature type="transmembrane region" description="Helical" evidence="9">
    <location>
        <begin position="324"/>
        <end position="343"/>
    </location>
</feature>
<organism evidence="10 11">
    <name type="scientific">Cervus elaphus hippelaphus</name>
    <name type="common">European red deer</name>
    <dbReference type="NCBI Taxonomy" id="46360"/>
    <lineage>
        <taxon>Eukaryota</taxon>
        <taxon>Metazoa</taxon>
        <taxon>Chordata</taxon>
        <taxon>Craniata</taxon>
        <taxon>Vertebrata</taxon>
        <taxon>Euteleostomi</taxon>
        <taxon>Mammalia</taxon>
        <taxon>Eutheria</taxon>
        <taxon>Laurasiatheria</taxon>
        <taxon>Artiodactyla</taxon>
        <taxon>Ruminantia</taxon>
        <taxon>Pecora</taxon>
        <taxon>Cervidae</taxon>
        <taxon>Cervinae</taxon>
        <taxon>Cervus</taxon>
    </lineage>
</organism>
<accession>A0A212DGQ2</accession>
<keyword evidence="3 8" id="KW-0812">Transmembrane</keyword>
<dbReference type="GO" id="GO:0006857">
    <property type="term" value="P:oligopeptide transport"/>
    <property type="evidence" value="ECO:0007669"/>
    <property type="project" value="InterPro"/>
</dbReference>
<dbReference type="OrthoDB" id="8904098at2759"/>
<evidence type="ECO:0000256" key="9">
    <source>
        <dbReference type="SAM" id="Phobius"/>
    </source>
</evidence>
<dbReference type="GO" id="GO:0016020">
    <property type="term" value="C:membrane"/>
    <property type="evidence" value="ECO:0007669"/>
    <property type="project" value="UniProtKB-SubCell"/>
</dbReference>
<evidence type="ECO:0000313" key="10">
    <source>
        <dbReference type="EMBL" id="OWK17436.1"/>
    </source>
</evidence>
<feature type="transmembrane region" description="Helical" evidence="9">
    <location>
        <begin position="280"/>
        <end position="304"/>
    </location>
</feature>
<evidence type="ECO:0000256" key="4">
    <source>
        <dbReference type="ARBA" id="ARBA00022847"/>
    </source>
</evidence>
<dbReference type="PROSITE" id="PS01023">
    <property type="entry name" value="PTR2_2"/>
    <property type="match status" value="1"/>
</dbReference>
<proteinExistence type="inferred from homology"/>
<dbReference type="AlphaFoldDB" id="A0A212DGQ2"/>
<evidence type="ECO:0000256" key="8">
    <source>
        <dbReference type="RuleBase" id="RU003755"/>
    </source>
</evidence>
<comment type="caution">
    <text evidence="10">The sequence shown here is derived from an EMBL/GenBank/DDBJ whole genome shotgun (WGS) entry which is preliminary data.</text>
</comment>
<evidence type="ECO:0000256" key="6">
    <source>
        <dbReference type="ARBA" id="ARBA00022989"/>
    </source>
</evidence>
<dbReference type="InterPro" id="IPR018456">
    <property type="entry name" value="PTR2_symporter_CS"/>
</dbReference>
<comment type="similarity">
    <text evidence="2 8">Belongs to the major facilitator superfamily. Proton-dependent oligopeptide transporter (POT/PTR) (TC 2.A.17) family.</text>
</comment>
<evidence type="ECO:0000256" key="5">
    <source>
        <dbReference type="ARBA" id="ARBA00022856"/>
    </source>
</evidence>
<sequence length="365" mass="40857">MDLGRHASRRFFNWFYWSINVGAMLSLLVVAFIQQNISFLLGYCIITGCVGLAFFIFLFATPSFIIKPPTGSQVSSMLKLALQNCCPRLWHRRSSRDPPSAQLLPDQRFPQPGPSRQEDIANFQVLVKILPIMVTLVPYWMVYFQMQSTYVLQGLHLQIPNIFPNCPTNKSEDLRVQSGVYKDHLLDPLLLRCKLLPSALQKMALGMFFGFTSVIVAEYINHNQTVSQQIGRDTYYAAPLSIWWQTPQYMLIGISEIFASIAGLEFAYSEAPRSMQGAMMGIFFCLSGVGSLLGSSLVGLLSLPGGWLYSPEDNGNINKYRMDLYFFLLAGIQAAAALLFIIITGRYEKAAKGPAPQSCPRRDSG</sequence>
<dbReference type="PANTHER" id="PTHR11654">
    <property type="entry name" value="OLIGOPEPTIDE TRANSPORTER-RELATED"/>
    <property type="match status" value="1"/>
</dbReference>
<dbReference type="InterPro" id="IPR036259">
    <property type="entry name" value="MFS_trans_sf"/>
</dbReference>
<keyword evidence="6 9" id="KW-1133">Transmembrane helix</keyword>
<evidence type="ECO:0000256" key="2">
    <source>
        <dbReference type="ARBA" id="ARBA00005982"/>
    </source>
</evidence>
<keyword evidence="8" id="KW-0813">Transport</keyword>
<feature type="transmembrane region" description="Helical" evidence="9">
    <location>
        <begin position="125"/>
        <end position="143"/>
    </location>
</feature>
<evidence type="ECO:0000256" key="7">
    <source>
        <dbReference type="ARBA" id="ARBA00023136"/>
    </source>
</evidence>
<comment type="subcellular location">
    <subcellularLocation>
        <location evidence="1 8">Membrane</location>
        <topology evidence="1 8">Multi-pass membrane protein</topology>
    </subcellularLocation>
</comment>
<evidence type="ECO:0008006" key="12">
    <source>
        <dbReference type="Google" id="ProtNLM"/>
    </source>
</evidence>
<keyword evidence="11" id="KW-1185">Reference proteome</keyword>
<dbReference type="Proteomes" id="UP000242450">
    <property type="component" value="Chromosome 2"/>
</dbReference>
<name>A0A212DGQ2_CEREH</name>
<dbReference type="SUPFAM" id="SSF103473">
    <property type="entry name" value="MFS general substrate transporter"/>
    <property type="match status" value="1"/>
</dbReference>
<gene>
    <name evidence="10" type="ORF">Celaphus_00013455</name>
</gene>
<reference evidence="10 11" key="1">
    <citation type="journal article" date="2018" name="Mol. Genet. Genomics">
        <title>The red deer Cervus elaphus genome CerEla1.0: sequencing, annotating, genes, and chromosomes.</title>
        <authorList>
            <person name="Bana N.A."/>
            <person name="Nyiri A."/>
            <person name="Nagy J."/>
            <person name="Frank K."/>
            <person name="Nagy T."/>
            <person name="Steger V."/>
            <person name="Schiller M."/>
            <person name="Lakatos P."/>
            <person name="Sugar L."/>
            <person name="Horn P."/>
            <person name="Barta E."/>
            <person name="Orosz L."/>
        </authorList>
    </citation>
    <scope>NUCLEOTIDE SEQUENCE [LARGE SCALE GENOMIC DNA]</scope>
    <source>
        <strain evidence="10">Hungarian</strain>
    </source>
</reference>